<evidence type="ECO:0000256" key="1">
    <source>
        <dbReference type="ARBA" id="ARBA00004370"/>
    </source>
</evidence>
<dbReference type="RefSeq" id="XP_047778819.1">
    <property type="nucleotide sequence ID" value="XM_047923744.1"/>
</dbReference>
<feature type="region of interest" description="Disordered" evidence="5">
    <location>
        <begin position="137"/>
        <end position="210"/>
    </location>
</feature>
<dbReference type="PANTHER" id="PTHR13259:SF1">
    <property type="entry name" value="BLADDER CANCER-ASSOCIATED PROTEIN"/>
    <property type="match status" value="1"/>
</dbReference>
<keyword evidence="4 6" id="KW-0472">Membrane</keyword>
<dbReference type="InterPro" id="IPR009598">
    <property type="entry name" value="BCALP"/>
</dbReference>
<dbReference type="PANTHER" id="PTHR13259">
    <property type="entry name" value="BLADDER CANCER 10 KD PROTEIN HOMOLOG"/>
    <property type="match status" value="1"/>
</dbReference>
<comment type="caution">
    <text evidence="7">The sequence shown here is derived from an EMBL/GenBank/DDBJ whole genome shotgun (WGS) entry which is preliminary data.</text>
</comment>
<dbReference type="Proteomes" id="UP000814176">
    <property type="component" value="Unassembled WGS sequence"/>
</dbReference>
<gene>
    <name evidence="7" type="ORF">C8Q71DRAFT_758639</name>
</gene>
<evidence type="ECO:0000256" key="3">
    <source>
        <dbReference type="ARBA" id="ARBA00022989"/>
    </source>
</evidence>
<keyword evidence="2 6" id="KW-0812">Transmembrane</keyword>
<feature type="compositionally biased region" description="Pro residues" evidence="5">
    <location>
        <begin position="242"/>
        <end position="251"/>
    </location>
</feature>
<keyword evidence="8" id="KW-1185">Reference proteome</keyword>
<feature type="compositionally biased region" description="Low complexity" evidence="5">
    <location>
        <begin position="196"/>
        <end position="209"/>
    </location>
</feature>
<comment type="subcellular location">
    <subcellularLocation>
        <location evidence="1">Membrane</location>
    </subcellularLocation>
</comment>
<evidence type="ECO:0000256" key="5">
    <source>
        <dbReference type="SAM" id="MobiDB-lite"/>
    </source>
</evidence>
<evidence type="ECO:0000256" key="6">
    <source>
        <dbReference type="SAM" id="Phobius"/>
    </source>
</evidence>
<feature type="compositionally biased region" description="Acidic residues" evidence="5">
    <location>
        <begin position="145"/>
        <end position="161"/>
    </location>
</feature>
<dbReference type="Pfam" id="PF06726">
    <property type="entry name" value="BC10"/>
    <property type="match status" value="1"/>
</dbReference>
<sequence>MRCTRWYLPLVLLPFPVAPPYFLWLFIFSLTLHARPCFYCIVLLSALFMSSCYWPPVPLESKLAVPWSSNTATYAEVLATLIPDLPEDLKPVDVPMLDRCWCDFSNNGFFDYFNVTDWERQSILRLKDRLEAQIRAREAEKPAEPEPEPVEEPTEADESPSEETPSNSTETTDDNSRSKLSGLWNKVPSWPFSRKPSPTSTSEPTPGETIFIRATPTQRWPWSRVDDYTPRVRRIIPDIPKRMPPFNPEPMQPRRRRKEFDLRPYGLSLILDFSWEKSDT</sequence>
<dbReference type="GeneID" id="72004476"/>
<reference evidence="7 8" key="1">
    <citation type="journal article" date="2021" name="Environ. Microbiol.">
        <title>Gene family expansions and transcriptome signatures uncover fungal adaptations to wood decay.</title>
        <authorList>
            <person name="Hage H."/>
            <person name="Miyauchi S."/>
            <person name="Viragh M."/>
            <person name="Drula E."/>
            <person name="Min B."/>
            <person name="Chaduli D."/>
            <person name="Navarro D."/>
            <person name="Favel A."/>
            <person name="Norest M."/>
            <person name="Lesage-Meessen L."/>
            <person name="Balint B."/>
            <person name="Merenyi Z."/>
            <person name="de Eugenio L."/>
            <person name="Morin E."/>
            <person name="Martinez A.T."/>
            <person name="Baldrian P."/>
            <person name="Stursova M."/>
            <person name="Martinez M.J."/>
            <person name="Novotny C."/>
            <person name="Magnuson J.K."/>
            <person name="Spatafora J.W."/>
            <person name="Maurice S."/>
            <person name="Pangilinan J."/>
            <person name="Andreopoulos W."/>
            <person name="LaButti K."/>
            <person name="Hundley H."/>
            <person name="Na H."/>
            <person name="Kuo A."/>
            <person name="Barry K."/>
            <person name="Lipzen A."/>
            <person name="Henrissat B."/>
            <person name="Riley R."/>
            <person name="Ahrendt S."/>
            <person name="Nagy L.G."/>
            <person name="Grigoriev I.V."/>
            <person name="Martin F."/>
            <person name="Rosso M.N."/>
        </authorList>
    </citation>
    <scope>NUCLEOTIDE SEQUENCE [LARGE SCALE GENOMIC DNA]</scope>
    <source>
        <strain evidence="7 8">CIRM-BRFM 1785</strain>
    </source>
</reference>
<evidence type="ECO:0000256" key="2">
    <source>
        <dbReference type="ARBA" id="ARBA00022692"/>
    </source>
</evidence>
<protein>
    <submittedName>
        <fullName evidence="7">Uncharacterized protein</fullName>
    </submittedName>
</protein>
<evidence type="ECO:0000313" key="7">
    <source>
        <dbReference type="EMBL" id="KAH9836581.1"/>
    </source>
</evidence>
<keyword evidence="3 6" id="KW-1133">Transmembrane helix</keyword>
<dbReference type="SMART" id="SM01396">
    <property type="entry name" value="BC10"/>
    <property type="match status" value="1"/>
</dbReference>
<evidence type="ECO:0000256" key="4">
    <source>
        <dbReference type="ARBA" id="ARBA00023136"/>
    </source>
</evidence>
<name>A0ABQ8KFM2_9APHY</name>
<evidence type="ECO:0000313" key="8">
    <source>
        <dbReference type="Proteomes" id="UP000814176"/>
    </source>
</evidence>
<organism evidence="7 8">
    <name type="scientific">Rhodofomes roseus</name>
    <dbReference type="NCBI Taxonomy" id="34475"/>
    <lineage>
        <taxon>Eukaryota</taxon>
        <taxon>Fungi</taxon>
        <taxon>Dikarya</taxon>
        <taxon>Basidiomycota</taxon>
        <taxon>Agaricomycotina</taxon>
        <taxon>Agaricomycetes</taxon>
        <taxon>Polyporales</taxon>
        <taxon>Rhodofomes</taxon>
    </lineage>
</organism>
<proteinExistence type="predicted"/>
<feature type="transmembrane region" description="Helical" evidence="6">
    <location>
        <begin position="6"/>
        <end position="30"/>
    </location>
</feature>
<dbReference type="EMBL" id="JADCUA010000010">
    <property type="protein sequence ID" value="KAH9836581.1"/>
    <property type="molecule type" value="Genomic_DNA"/>
</dbReference>
<accession>A0ABQ8KFM2</accession>
<feature type="region of interest" description="Disordered" evidence="5">
    <location>
        <begin position="236"/>
        <end position="259"/>
    </location>
</feature>